<name>A0ABU6AJ90_9PSEU</name>
<proteinExistence type="predicted"/>
<dbReference type="EMBL" id="JAWLNX010000030">
    <property type="protein sequence ID" value="MEB3371568.1"/>
    <property type="molecule type" value="Genomic_DNA"/>
</dbReference>
<feature type="region of interest" description="Disordered" evidence="1">
    <location>
        <begin position="83"/>
        <end position="109"/>
    </location>
</feature>
<evidence type="ECO:0000313" key="3">
    <source>
        <dbReference type="Proteomes" id="UP001327093"/>
    </source>
</evidence>
<sequence>MRQHSTSVGHDQYERDCPEWVVARAGARSAEQTEAVVMATVALSSETRMTAATTNAVTISGIVGVRRLSARASPIQLVSRTELNMPPTPMTSPKITETCSDHSETSVTK</sequence>
<comment type="caution">
    <text evidence="2">The sequence shown here is derived from an EMBL/GenBank/DDBJ whole genome shotgun (WGS) entry which is preliminary data.</text>
</comment>
<evidence type="ECO:0000256" key="1">
    <source>
        <dbReference type="SAM" id="MobiDB-lite"/>
    </source>
</evidence>
<feature type="compositionally biased region" description="Basic and acidic residues" evidence="1">
    <location>
        <begin position="99"/>
        <end position="109"/>
    </location>
</feature>
<gene>
    <name evidence="2" type="ORF">R4I43_29615</name>
</gene>
<protein>
    <submittedName>
        <fullName evidence="2">Uncharacterized protein</fullName>
    </submittedName>
</protein>
<keyword evidence="3" id="KW-1185">Reference proteome</keyword>
<evidence type="ECO:0000313" key="2">
    <source>
        <dbReference type="EMBL" id="MEB3371568.1"/>
    </source>
</evidence>
<accession>A0ABU6AJ90</accession>
<dbReference type="Proteomes" id="UP001327093">
    <property type="component" value="Unassembled WGS sequence"/>
</dbReference>
<organism evidence="2 3">
    <name type="scientific">Saccharopolyspora mangrovi</name>
    <dbReference type="NCBI Taxonomy" id="3082379"/>
    <lineage>
        <taxon>Bacteria</taxon>
        <taxon>Bacillati</taxon>
        <taxon>Actinomycetota</taxon>
        <taxon>Actinomycetes</taxon>
        <taxon>Pseudonocardiales</taxon>
        <taxon>Pseudonocardiaceae</taxon>
        <taxon>Saccharopolyspora</taxon>
    </lineage>
</organism>
<reference evidence="2 3" key="1">
    <citation type="submission" date="2023-10" db="EMBL/GenBank/DDBJ databases">
        <title>Saccharopolyspora sp. nov., isolated from mangrove soil.</title>
        <authorList>
            <person name="Lu Y."/>
            <person name="Liu W."/>
        </authorList>
    </citation>
    <scope>NUCLEOTIDE SEQUENCE [LARGE SCALE GENOMIC DNA]</scope>
    <source>
        <strain evidence="2 3">S2-29</strain>
    </source>
</reference>